<dbReference type="AlphaFoldDB" id="A0A084B0B0"/>
<protein>
    <recommendedName>
        <fullName evidence="4">Methyltransferase domain-containing protein</fullName>
    </recommendedName>
</protein>
<evidence type="ECO:0000313" key="2">
    <source>
        <dbReference type="EMBL" id="KEY70989.1"/>
    </source>
</evidence>
<organism evidence="2 3">
    <name type="scientific">Stachybotrys chartarum (strain CBS 109288 / IBT 7711)</name>
    <name type="common">Toxic black mold</name>
    <name type="synonym">Stilbospora chartarum</name>
    <dbReference type="NCBI Taxonomy" id="1280523"/>
    <lineage>
        <taxon>Eukaryota</taxon>
        <taxon>Fungi</taxon>
        <taxon>Dikarya</taxon>
        <taxon>Ascomycota</taxon>
        <taxon>Pezizomycotina</taxon>
        <taxon>Sordariomycetes</taxon>
        <taxon>Hypocreomycetidae</taxon>
        <taxon>Hypocreales</taxon>
        <taxon>Stachybotryaceae</taxon>
        <taxon>Stachybotrys</taxon>
    </lineage>
</organism>
<reference evidence="2 3" key="1">
    <citation type="journal article" date="2014" name="BMC Genomics">
        <title>Comparative genome sequencing reveals chemotype-specific gene clusters in the toxigenic black mold Stachybotrys.</title>
        <authorList>
            <person name="Semeiks J."/>
            <person name="Borek D."/>
            <person name="Otwinowski Z."/>
            <person name="Grishin N.V."/>
        </authorList>
    </citation>
    <scope>NUCLEOTIDE SEQUENCE [LARGE SCALE GENOMIC DNA]</scope>
    <source>
        <strain evidence="3">CBS 109288 / IBT 7711</strain>
    </source>
</reference>
<evidence type="ECO:0000256" key="1">
    <source>
        <dbReference type="ARBA" id="ARBA00038158"/>
    </source>
</evidence>
<dbReference type="InterPro" id="IPR029063">
    <property type="entry name" value="SAM-dependent_MTases_sf"/>
</dbReference>
<dbReference type="PANTHER" id="PTHR43591">
    <property type="entry name" value="METHYLTRANSFERASE"/>
    <property type="match status" value="1"/>
</dbReference>
<dbReference type="SUPFAM" id="SSF53335">
    <property type="entry name" value="S-adenosyl-L-methionine-dependent methyltransferases"/>
    <property type="match status" value="1"/>
</dbReference>
<name>A0A084B0B0_STACB</name>
<accession>A0A084B0B0</accession>
<dbReference type="Pfam" id="PF13489">
    <property type="entry name" value="Methyltransf_23"/>
    <property type="match status" value="1"/>
</dbReference>
<dbReference type="Proteomes" id="UP000028045">
    <property type="component" value="Unassembled WGS sequence"/>
</dbReference>
<sequence>MERDSTDEDVTSDFAESTASASEFTSINTGRILYSYEHGRRYQAFLHGRYGLPNDDVEQTREGIKHKLYTDYLLEGKLFLAPIGDHPQKIVDLGTGVGFWAQDVAESFPSARVIGTDLSPIQPHWTSPNVEFRVEDLEDEHRPWTSIYVDADFIHIRALLQTLRNPTRLIQRSFENIKPGGWIECHEVIPFVFSDDGTAGDDHPMNAMYRLVEGPFSEVYGWQLRFPNKMPDVLRETGFINIQERHNKVPLGRWHSEAKMREIGMFCQSLIEDWVDALIAKPDALGLSHEEGHRLAEDITGALNNPRIHARLDWIDCWAQKPLS</sequence>
<evidence type="ECO:0008006" key="4">
    <source>
        <dbReference type="Google" id="ProtNLM"/>
    </source>
</evidence>
<comment type="similarity">
    <text evidence="1">Belongs to the methyltransferase superfamily. LaeA methyltransferase family.</text>
</comment>
<dbReference type="EMBL" id="KL648402">
    <property type="protein sequence ID" value="KEY70989.1"/>
    <property type="molecule type" value="Genomic_DNA"/>
</dbReference>
<dbReference type="HOGENOM" id="CLU_010595_7_1_1"/>
<keyword evidence="3" id="KW-1185">Reference proteome</keyword>
<dbReference type="PANTHER" id="PTHR43591:SF10">
    <property type="entry name" value="ABC TRANSMEMBRANE TYPE-1 DOMAIN-CONTAINING PROTEIN-RELATED"/>
    <property type="match status" value="1"/>
</dbReference>
<dbReference type="OrthoDB" id="2013972at2759"/>
<dbReference type="GO" id="GO:0008168">
    <property type="term" value="F:methyltransferase activity"/>
    <property type="evidence" value="ECO:0007669"/>
    <property type="project" value="TreeGrafter"/>
</dbReference>
<dbReference type="Gene3D" id="3.40.50.150">
    <property type="entry name" value="Vaccinia Virus protein VP39"/>
    <property type="match status" value="1"/>
</dbReference>
<gene>
    <name evidence="2" type="ORF">S7711_00826</name>
</gene>
<evidence type="ECO:0000313" key="3">
    <source>
        <dbReference type="Proteomes" id="UP000028045"/>
    </source>
</evidence>
<proteinExistence type="inferred from homology"/>
<dbReference type="CDD" id="cd02440">
    <property type="entry name" value="AdoMet_MTases"/>
    <property type="match status" value="1"/>
</dbReference>